<evidence type="ECO:0000256" key="1">
    <source>
        <dbReference type="SAM" id="MobiDB-lite"/>
    </source>
</evidence>
<reference evidence="4" key="1">
    <citation type="submission" date="2021-06" db="EMBL/GenBank/DDBJ databases">
        <authorList>
            <person name="Hodson N. C."/>
            <person name="Mongue J. A."/>
            <person name="Jaron S. K."/>
        </authorList>
    </citation>
    <scope>NUCLEOTIDE SEQUENCE</scope>
</reference>
<dbReference type="AlphaFoldDB" id="A0A8J2K889"/>
<dbReference type="Proteomes" id="UP000708208">
    <property type="component" value="Unassembled WGS sequence"/>
</dbReference>
<name>A0A8J2K889_9HEXA</name>
<keyword evidence="5" id="KW-1185">Reference proteome</keyword>
<feature type="region of interest" description="Disordered" evidence="1">
    <location>
        <begin position="258"/>
        <end position="287"/>
    </location>
</feature>
<evidence type="ECO:0000313" key="5">
    <source>
        <dbReference type="Proteomes" id="UP000708208"/>
    </source>
</evidence>
<feature type="signal peptide" evidence="2">
    <location>
        <begin position="1"/>
        <end position="15"/>
    </location>
</feature>
<accession>A0A8J2K889</accession>
<evidence type="ECO:0000259" key="3">
    <source>
        <dbReference type="Pfam" id="PF08434"/>
    </source>
</evidence>
<organism evidence="4 5">
    <name type="scientific">Allacma fusca</name>
    <dbReference type="NCBI Taxonomy" id="39272"/>
    <lineage>
        <taxon>Eukaryota</taxon>
        <taxon>Metazoa</taxon>
        <taxon>Ecdysozoa</taxon>
        <taxon>Arthropoda</taxon>
        <taxon>Hexapoda</taxon>
        <taxon>Collembola</taxon>
        <taxon>Symphypleona</taxon>
        <taxon>Sminthuridae</taxon>
        <taxon>Allacma</taxon>
    </lineage>
</organism>
<feature type="domain" description="Calcium-activated chloride channel N-terminal" evidence="3">
    <location>
        <begin position="9"/>
        <end position="136"/>
    </location>
</feature>
<feature type="chain" id="PRO_5035268176" description="Calcium-activated chloride channel N-terminal domain-containing protein" evidence="2">
    <location>
        <begin position="16"/>
        <end position="287"/>
    </location>
</feature>
<evidence type="ECO:0000256" key="2">
    <source>
        <dbReference type="SAM" id="SignalP"/>
    </source>
</evidence>
<proteinExistence type="predicted"/>
<dbReference type="InterPro" id="IPR013642">
    <property type="entry name" value="CLCA_N"/>
</dbReference>
<protein>
    <recommendedName>
        <fullName evidence="3">Calcium-activated chloride channel N-terminal domain-containing protein</fullName>
    </recommendedName>
</protein>
<feature type="non-terminal residue" evidence="4">
    <location>
        <position position="1"/>
    </location>
</feature>
<dbReference type="EMBL" id="CAJVCH010085765">
    <property type="protein sequence ID" value="CAG7722064.1"/>
    <property type="molecule type" value="Genomic_DNA"/>
</dbReference>
<gene>
    <name evidence="4" type="ORF">AFUS01_LOCUS11237</name>
</gene>
<comment type="caution">
    <text evidence="4">The sequence shown here is derived from an EMBL/GenBank/DDBJ whole genome shotgun (WGS) entry which is preliminary data.</text>
</comment>
<evidence type="ECO:0000313" key="4">
    <source>
        <dbReference type="EMBL" id="CAG7722064.1"/>
    </source>
</evidence>
<keyword evidence="2" id="KW-0732">Signal</keyword>
<sequence>MWFLLLIFVQLNAFAKESIIVSIGKEVPERECVNLLEKIQRILNSASDSLYEDTNGNLYFKNITVLIPSKWNHKACDSFLQLPFYTSRSYLMDVTIHVRGESAVSRDSFSTSPSIRCNDNGDYISVGYDFILNLNTSEVPASLSGDFETSDSTRFPSKTNDFNGAVKDFLREWKSFLFGENSQVSNFVRGGVGTGWKNCTSAIRSDAAKNLMGSRGGDNSCIFVPAFEDNYNNFEICRFSFRNLPNVTFSCHETPGKDNPKFGYPQHQKNSKVKIPAYRTDHSQNEE</sequence>
<dbReference type="Pfam" id="PF08434">
    <property type="entry name" value="CLCA"/>
    <property type="match status" value="1"/>
</dbReference>
<dbReference type="OrthoDB" id="687730at2759"/>